<name>A0ABV5L6C3_9ACTN</name>
<feature type="region of interest" description="Disordered" evidence="7">
    <location>
        <begin position="355"/>
        <end position="396"/>
    </location>
</feature>
<feature type="transmembrane region" description="Helical" evidence="8">
    <location>
        <begin position="276"/>
        <end position="295"/>
    </location>
</feature>
<dbReference type="SMART" id="SM00382">
    <property type="entry name" value="AAA"/>
    <property type="match status" value="1"/>
</dbReference>
<feature type="compositionally biased region" description="Basic and acidic residues" evidence="7">
    <location>
        <begin position="364"/>
        <end position="375"/>
    </location>
</feature>
<keyword evidence="6 8" id="KW-0472">Membrane</keyword>
<feature type="transmembrane region" description="Helical" evidence="8">
    <location>
        <begin position="86"/>
        <end position="104"/>
    </location>
</feature>
<dbReference type="Pfam" id="PF00664">
    <property type="entry name" value="ABC_membrane"/>
    <property type="match status" value="1"/>
</dbReference>
<dbReference type="Gene3D" id="3.40.50.300">
    <property type="entry name" value="P-loop containing nucleotide triphosphate hydrolases"/>
    <property type="match status" value="1"/>
</dbReference>
<dbReference type="PROSITE" id="PS50929">
    <property type="entry name" value="ABC_TM1F"/>
    <property type="match status" value="1"/>
</dbReference>
<dbReference type="EMBL" id="JBHMDI010000017">
    <property type="protein sequence ID" value="MFB9347721.1"/>
    <property type="molecule type" value="Genomic_DNA"/>
</dbReference>
<evidence type="ECO:0000256" key="1">
    <source>
        <dbReference type="ARBA" id="ARBA00004651"/>
    </source>
</evidence>
<evidence type="ECO:0000259" key="10">
    <source>
        <dbReference type="PROSITE" id="PS50929"/>
    </source>
</evidence>
<dbReference type="Proteomes" id="UP001589753">
    <property type="component" value="Unassembled WGS sequence"/>
</dbReference>
<evidence type="ECO:0000256" key="2">
    <source>
        <dbReference type="ARBA" id="ARBA00022692"/>
    </source>
</evidence>
<evidence type="ECO:0000259" key="9">
    <source>
        <dbReference type="PROSITE" id="PS50893"/>
    </source>
</evidence>
<dbReference type="PANTHER" id="PTHR24221:SF423">
    <property type="entry name" value="ABC TRANSPORTER"/>
    <property type="match status" value="1"/>
</dbReference>
<dbReference type="SUPFAM" id="SSF52540">
    <property type="entry name" value="P-loop containing nucleoside triphosphate hydrolases"/>
    <property type="match status" value="1"/>
</dbReference>
<evidence type="ECO:0000256" key="5">
    <source>
        <dbReference type="ARBA" id="ARBA00022989"/>
    </source>
</evidence>
<feature type="region of interest" description="Disordered" evidence="7">
    <location>
        <begin position="625"/>
        <end position="648"/>
    </location>
</feature>
<feature type="transmembrane region" description="Helical" evidence="8">
    <location>
        <begin position="160"/>
        <end position="182"/>
    </location>
</feature>
<feature type="domain" description="ABC transmembrane type-1" evidence="10">
    <location>
        <begin position="61"/>
        <end position="333"/>
    </location>
</feature>
<reference evidence="11 12" key="1">
    <citation type="submission" date="2024-09" db="EMBL/GenBank/DDBJ databases">
        <authorList>
            <person name="Sun Q."/>
            <person name="Mori K."/>
        </authorList>
    </citation>
    <scope>NUCLEOTIDE SEQUENCE [LARGE SCALE GENOMIC DNA]</scope>
    <source>
        <strain evidence="11 12">JCM 9767</strain>
    </source>
</reference>
<keyword evidence="3" id="KW-0547">Nucleotide-binding</keyword>
<comment type="caution">
    <text evidence="11">The sequence shown here is derived from an EMBL/GenBank/DDBJ whole genome shotgun (WGS) entry which is preliminary data.</text>
</comment>
<evidence type="ECO:0000256" key="8">
    <source>
        <dbReference type="SAM" id="Phobius"/>
    </source>
</evidence>
<keyword evidence="2 8" id="KW-0812">Transmembrane</keyword>
<dbReference type="InterPro" id="IPR011527">
    <property type="entry name" value="ABC1_TM_dom"/>
</dbReference>
<feature type="transmembrane region" description="Helical" evidence="8">
    <location>
        <begin position="52"/>
        <end position="74"/>
    </location>
</feature>
<protein>
    <submittedName>
        <fullName evidence="11">ABC transporter ATP-binding protein</fullName>
    </submittedName>
</protein>
<dbReference type="InterPro" id="IPR003439">
    <property type="entry name" value="ABC_transporter-like_ATP-bd"/>
</dbReference>
<dbReference type="CDD" id="cd03228">
    <property type="entry name" value="ABCC_MRP_Like"/>
    <property type="match status" value="1"/>
</dbReference>
<dbReference type="InterPro" id="IPR003593">
    <property type="entry name" value="AAA+_ATPase"/>
</dbReference>
<keyword evidence="4 11" id="KW-0067">ATP-binding</keyword>
<keyword evidence="5 8" id="KW-1133">Transmembrane helix</keyword>
<dbReference type="GO" id="GO:0005524">
    <property type="term" value="F:ATP binding"/>
    <property type="evidence" value="ECO:0007669"/>
    <property type="project" value="UniProtKB-KW"/>
</dbReference>
<evidence type="ECO:0000313" key="12">
    <source>
        <dbReference type="Proteomes" id="UP001589753"/>
    </source>
</evidence>
<evidence type="ECO:0000313" key="11">
    <source>
        <dbReference type="EMBL" id="MFB9347721.1"/>
    </source>
</evidence>
<dbReference type="InterPro" id="IPR036640">
    <property type="entry name" value="ABC1_TM_sf"/>
</dbReference>
<accession>A0ABV5L6C3</accession>
<feature type="domain" description="ABC transporter" evidence="9">
    <location>
        <begin position="396"/>
        <end position="628"/>
    </location>
</feature>
<sequence>MTRLRPVERADDGGGPADREAERERTGPAAGGAERRSVLGRLVDVLRGSARVYWTLTGLWILLRLGTLAVGLLFQRLFDALGADGGVWLIIALVAGIEAGRLFLQFGVIITRLEPKVQYGTTARLRHALLGSALRGPEVTARTTPGESLRTVGEDVDETGFFVAWAPTNLAHWLFVAASVTVMMRVDAAVTGALLALLVLLTLVTALAHSRFLRYRRATRAASGEVAGALREMVGAVGAVQAAAAEPRVAAHVTRLNGVRARAAVREELYAVVQRTVIGNAAPIGVAMVLLLVAGRMDEGAFSVGDLALFAFYLQVLTEALGSIGMLSVRLQRVSVALGRVAGFLGGRLRWSPERAGPPLVPEAEEKAAAPDTDPRPAPSPRESPARGLPPGESPLRELTVRRLTARHPGTPHGIADVDLVVERHTVTVVTGRVGSGKSTLVRAVLGLLPHDGGTVLWNGEPVTDPASFLIAPRCGYTPQVPRLFSGTVRENVLLGRDGAAFDEAVRLAVMEPDLATMQDGPDTVVGPRGLRLSGGQVQRAAIARMLAGGPELLVLDDVSSALDPDTEHLLWERLLDGTHTVLAVSHRPALLRAADRVVVLVDGRVEASGAFDEVMAASPEMGRIWSGTGPGDATADAGPAPPGPPGR</sequence>
<dbReference type="PROSITE" id="PS50893">
    <property type="entry name" value="ABC_TRANSPORTER_2"/>
    <property type="match status" value="1"/>
</dbReference>
<dbReference type="RefSeq" id="WP_366482945.1">
    <property type="nucleotide sequence ID" value="NZ_JBHMDI010000017.1"/>
</dbReference>
<feature type="compositionally biased region" description="Basic and acidic residues" evidence="7">
    <location>
        <begin position="1"/>
        <end position="26"/>
    </location>
</feature>
<dbReference type="PANTHER" id="PTHR24221">
    <property type="entry name" value="ATP-BINDING CASSETTE SUB-FAMILY B"/>
    <property type="match status" value="1"/>
</dbReference>
<feature type="transmembrane region" description="Helical" evidence="8">
    <location>
        <begin position="307"/>
        <end position="329"/>
    </location>
</feature>
<proteinExistence type="predicted"/>
<dbReference type="Pfam" id="PF00005">
    <property type="entry name" value="ABC_tran"/>
    <property type="match status" value="1"/>
</dbReference>
<evidence type="ECO:0000256" key="7">
    <source>
        <dbReference type="SAM" id="MobiDB-lite"/>
    </source>
</evidence>
<feature type="region of interest" description="Disordered" evidence="7">
    <location>
        <begin position="1"/>
        <end position="32"/>
    </location>
</feature>
<dbReference type="InterPro" id="IPR039421">
    <property type="entry name" value="Type_1_exporter"/>
</dbReference>
<evidence type="ECO:0000256" key="3">
    <source>
        <dbReference type="ARBA" id="ARBA00022741"/>
    </source>
</evidence>
<comment type="subcellular location">
    <subcellularLocation>
        <location evidence="1">Cell membrane</location>
        <topology evidence="1">Multi-pass membrane protein</topology>
    </subcellularLocation>
</comment>
<feature type="transmembrane region" description="Helical" evidence="8">
    <location>
        <begin position="188"/>
        <end position="208"/>
    </location>
</feature>
<gene>
    <name evidence="11" type="ORF">ACFFUA_09640</name>
</gene>
<dbReference type="InterPro" id="IPR027417">
    <property type="entry name" value="P-loop_NTPase"/>
</dbReference>
<organism evidence="11 12">
    <name type="scientific">Streptomyces heliomycini</name>
    <dbReference type="NCBI Taxonomy" id="284032"/>
    <lineage>
        <taxon>Bacteria</taxon>
        <taxon>Bacillati</taxon>
        <taxon>Actinomycetota</taxon>
        <taxon>Actinomycetes</taxon>
        <taxon>Kitasatosporales</taxon>
        <taxon>Streptomycetaceae</taxon>
        <taxon>Streptomyces</taxon>
    </lineage>
</organism>
<evidence type="ECO:0000256" key="6">
    <source>
        <dbReference type="ARBA" id="ARBA00023136"/>
    </source>
</evidence>
<dbReference type="SUPFAM" id="SSF90123">
    <property type="entry name" value="ABC transporter transmembrane region"/>
    <property type="match status" value="1"/>
</dbReference>
<evidence type="ECO:0000256" key="4">
    <source>
        <dbReference type="ARBA" id="ARBA00022840"/>
    </source>
</evidence>
<keyword evidence="12" id="KW-1185">Reference proteome</keyword>
<dbReference type="Gene3D" id="1.20.1560.10">
    <property type="entry name" value="ABC transporter type 1, transmembrane domain"/>
    <property type="match status" value="1"/>
</dbReference>